<feature type="domain" description="Low molecular weight protein antigen 6 PH" evidence="2">
    <location>
        <begin position="65"/>
        <end position="121"/>
    </location>
</feature>
<keyword evidence="1" id="KW-0472">Membrane</keyword>
<organism evidence="3 4">
    <name type="scientific">Arthrobacter caoxuetaonis</name>
    <dbReference type="NCBI Taxonomy" id="2886935"/>
    <lineage>
        <taxon>Bacteria</taxon>
        <taxon>Bacillati</taxon>
        <taxon>Actinomycetota</taxon>
        <taxon>Actinomycetes</taxon>
        <taxon>Micrococcales</taxon>
        <taxon>Micrococcaceae</taxon>
        <taxon>Arthrobacter</taxon>
    </lineage>
</organism>
<keyword evidence="4" id="KW-1185">Reference proteome</keyword>
<dbReference type="RefSeq" id="WP_227894404.1">
    <property type="nucleotide sequence ID" value="NZ_CP099466.1"/>
</dbReference>
<comment type="caution">
    <text evidence="3">The sequence shown here is derived from an EMBL/GenBank/DDBJ whole genome shotgun (WGS) entry which is preliminary data.</text>
</comment>
<dbReference type="Pfam" id="PF10756">
    <property type="entry name" value="bPH_6"/>
    <property type="match status" value="1"/>
</dbReference>
<feature type="transmembrane region" description="Helical" evidence="1">
    <location>
        <begin position="45"/>
        <end position="63"/>
    </location>
</feature>
<feature type="transmembrane region" description="Helical" evidence="1">
    <location>
        <begin position="20"/>
        <end position="38"/>
    </location>
</feature>
<evidence type="ECO:0000313" key="3">
    <source>
        <dbReference type="EMBL" id="MCC3296666.1"/>
    </source>
</evidence>
<keyword evidence="1" id="KW-0812">Transmembrane</keyword>
<feature type="transmembrane region" description="Helical" evidence="1">
    <location>
        <begin position="189"/>
        <end position="208"/>
    </location>
</feature>
<evidence type="ECO:0000256" key="1">
    <source>
        <dbReference type="SAM" id="Phobius"/>
    </source>
</evidence>
<evidence type="ECO:0000259" key="2">
    <source>
        <dbReference type="Pfam" id="PF10756"/>
    </source>
</evidence>
<proteinExistence type="predicted"/>
<evidence type="ECO:0000313" key="4">
    <source>
        <dbReference type="Proteomes" id="UP001139158"/>
    </source>
</evidence>
<dbReference type="Proteomes" id="UP001139158">
    <property type="component" value="Unassembled WGS sequence"/>
</dbReference>
<protein>
    <submittedName>
        <fullName evidence="3">PH domain-containing protein</fullName>
    </submittedName>
</protein>
<dbReference type="AlphaFoldDB" id="A0A9X1SBN3"/>
<gene>
    <name evidence="3" type="ORF">LJ757_02450</name>
</gene>
<name>A0A9X1SBN3_9MICC</name>
<accession>A0A9X1SBN3</accession>
<sequence length="209" mass="22206">MPNPQSEPETEVFRPRTTKWFTGIAVVLTAAALVSAAVSSGASGLLATVPLLLIPAVAAWLFWYPSVQVGRGGVTLHNPFRTIEVPWAALIHVDTKFALKVVTPKGSYTAWAAPAPGVWGTHQGKPEHLRNLPGTTYGVGGSVRPGDLSNTDSGQAARMVRERWEVLVNAGRIDPDQTDAARAAVSINWRWILGLVLAAVVLFALAGLA</sequence>
<keyword evidence="1" id="KW-1133">Transmembrane helix</keyword>
<dbReference type="EMBL" id="JAJFZV010000001">
    <property type="protein sequence ID" value="MCC3296666.1"/>
    <property type="molecule type" value="Genomic_DNA"/>
</dbReference>
<reference evidence="3" key="1">
    <citation type="submission" date="2021-10" db="EMBL/GenBank/DDBJ databases">
        <title>Novel species in genus Arthrobacter.</title>
        <authorList>
            <person name="Liu Y."/>
        </authorList>
    </citation>
    <scope>NUCLEOTIDE SEQUENCE</scope>
    <source>
        <strain evidence="3">Zg-Y453</strain>
    </source>
</reference>
<dbReference type="InterPro" id="IPR019692">
    <property type="entry name" value="CFP-6_PH"/>
</dbReference>